<dbReference type="InterPro" id="IPR036625">
    <property type="entry name" value="E3-bd_dom_sf"/>
</dbReference>
<feature type="region of interest" description="Disordered" evidence="5">
    <location>
        <begin position="79"/>
        <end position="114"/>
    </location>
</feature>
<keyword evidence="9" id="KW-1185">Reference proteome</keyword>
<dbReference type="Pfam" id="PF00198">
    <property type="entry name" value="2-oxoacid_dh"/>
    <property type="match status" value="1"/>
</dbReference>
<protein>
    <recommendedName>
        <fullName evidence="4">Dihydrolipoamide acetyltransferase component of pyruvate dehydrogenase complex</fullName>
        <ecNumber evidence="4">2.3.1.-</ecNumber>
    </recommendedName>
</protein>
<feature type="compositionally biased region" description="Low complexity" evidence="5">
    <location>
        <begin position="83"/>
        <end position="96"/>
    </location>
</feature>
<gene>
    <name evidence="8" type="ORF">CW354_00515</name>
</gene>
<dbReference type="Pfam" id="PF02817">
    <property type="entry name" value="E3_binding"/>
    <property type="match status" value="1"/>
</dbReference>
<dbReference type="EC" id="2.3.1.-" evidence="4"/>
<dbReference type="PROSITE" id="PS50968">
    <property type="entry name" value="BIOTINYL_LIPOYL"/>
    <property type="match status" value="1"/>
</dbReference>
<dbReference type="InterPro" id="IPR000089">
    <property type="entry name" value="Biotin_lipoyl"/>
</dbReference>
<dbReference type="Pfam" id="PF00364">
    <property type="entry name" value="Biotin_lipoyl"/>
    <property type="match status" value="1"/>
</dbReference>
<dbReference type="Gene3D" id="4.10.320.10">
    <property type="entry name" value="E3-binding domain"/>
    <property type="match status" value="1"/>
</dbReference>
<dbReference type="InterPro" id="IPR004167">
    <property type="entry name" value="PSBD"/>
</dbReference>
<evidence type="ECO:0000256" key="3">
    <source>
        <dbReference type="ARBA" id="ARBA00022823"/>
    </source>
</evidence>
<dbReference type="PANTHER" id="PTHR23151:SF90">
    <property type="entry name" value="DIHYDROLIPOYLLYSINE-RESIDUE ACETYLTRANSFERASE COMPONENT OF PYRUVATE DEHYDROGENASE COMPLEX, MITOCHONDRIAL-RELATED"/>
    <property type="match status" value="1"/>
</dbReference>
<dbReference type="GO" id="GO:0006086">
    <property type="term" value="P:pyruvate decarboxylation to acetyl-CoA"/>
    <property type="evidence" value="ECO:0007669"/>
    <property type="project" value="InterPro"/>
</dbReference>
<comment type="cofactor">
    <cofactor evidence="1 4">
        <name>(R)-lipoate</name>
        <dbReference type="ChEBI" id="CHEBI:83088"/>
    </cofactor>
</comment>
<reference evidence="8 9" key="1">
    <citation type="submission" date="2017-12" db="EMBL/GenBank/DDBJ databases">
        <authorList>
            <person name="Hurst M.R.H."/>
        </authorList>
    </citation>
    <scope>NUCLEOTIDE SEQUENCE [LARGE SCALE GENOMIC DNA]</scope>
    <source>
        <strain evidence="8 9">SY-3-19</strain>
    </source>
</reference>
<comment type="caution">
    <text evidence="8">The sequence shown here is derived from an EMBL/GenBank/DDBJ whole genome shotgun (WGS) entry which is preliminary data.</text>
</comment>
<keyword evidence="4" id="KW-0012">Acyltransferase</keyword>
<comment type="similarity">
    <text evidence="2 4">Belongs to the 2-oxoacid dehydrogenase family.</text>
</comment>
<dbReference type="Gene3D" id="3.30.559.10">
    <property type="entry name" value="Chloramphenicol acetyltransferase-like domain"/>
    <property type="match status" value="1"/>
</dbReference>
<feature type="domain" description="Peripheral subunit-binding (PSBD)" evidence="7">
    <location>
        <begin position="108"/>
        <end position="145"/>
    </location>
</feature>
<dbReference type="InterPro" id="IPR045257">
    <property type="entry name" value="E2/Pdx1"/>
</dbReference>
<sequence length="376" mass="39679">MYIFRMPSLGADMEAGALVEWEKHPGDPVKRGDIVAVVETDKGAIEVEIFVDGVMGKQLVETGAKVPVGTPLAEIEGAEEDAATAPPEATAPSAVPKAEPAPPSTQRRASPAARKLAAEKEISLDALKGTGPGGVIVLKDVEQAEGETAPRAGLDLSKMREAIAAAMARSKRDIPHYYLSTEIDMAAASDWLSKTNAPRTPDKRLLPAALTLKAAALAARKYPAMNGFYDPATGFAPSEDIHIGVAVAIRGGGLVSPAIHNCDKLGLDDLMDKLRDLAARAREGRLRSSELSDGTITVSSLGERGVESLYGIIYPPQVAIVGFGTVTQRPVAVDDKVAIRPIMTATLAADHRVSDGHLGARFLKHVNALLQEPEKL</sequence>
<evidence type="ECO:0000256" key="1">
    <source>
        <dbReference type="ARBA" id="ARBA00001938"/>
    </source>
</evidence>
<keyword evidence="3 4" id="KW-0450">Lipoyl</keyword>
<evidence type="ECO:0000259" key="6">
    <source>
        <dbReference type="PROSITE" id="PS50968"/>
    </source>
</evidence>
<accession>A0A2S7KA48</accession>
<name>A0A2S7KA48_9PROT</name>
<dbReference type="InterPro" id="IPR011053">
    <property type="entry name" value="Single_hybrid_motif"/>
</dbReference>
<dbReference type="CDD" id="cd06849">
    <property type="entry name" value="lipoyl_domain"/>
    <property type="match status" value="1"/>
</dbReference>
<dbReference type="SUPFAM" id="SSF47005">
    <property type="entry name" value="Peripheral subunit-binding domain of 2-oxo acid dehydrogenase complex"/>
    <property type="match status" value="1"/>
</dbReference>
<dbReference type="SUPFAM" id="SSF52777">
    <property type="entry name" value="CoA-dependent acyltransferases"/>
    <property type="match status" value="1"/>
</dbReference>
<dbReference type="GO" id="GO:0045254">
    <property type="term" value="C:pyruvate dehydrogenase complex"/>
    <property type="evidence" value="ECO:0007669"/>
    <property type="project" value="InterPro"/>
</dbReference>
<dbReference type="RefSeq" id="WP_104828096.1">
    <property type="nucleotide sequence ID" value="NZ_PJCH01000001.1"/>
</dbReference>
<feature type="domain" description="Lipoyl-binding" evidence="6">
    <location>
        <begin position="1"/>
        <end position="76"/>
    </location>
</feature>
<proteinExistence type="inferred from homology"/>
<evidence type="ECO:0000313" key="8">
    <source>
        <dbReference type="EMBL" id="PQA89394.1"/>
    </source>
</evidence>
<dbReference type="GO" id="GO:0016746">
    <property type="term" value="F:acyltransferase activity"/>
    <property type="evidence" value="ECO:0007669"/>
    <property type="project" value="UniProtKB-KW"/>
</dbReference>
<dbReference type="InterPro" id="IPR001078">
    <property type="entry name" value="2-oxoacid_DH_actylTfrase"/>
</dbReference>
<dbReference type="PROSITE" id="PS51826">
    <property type="entry name" value="PSBD"/>
    <property type="match status" value="1"/>
</dbReference>
<dbReference type="PROSITE" id="PS00189">
    <property type="entry name" value="LIPOYL"/>
    <property type="match status" value="1"/>
</dbReference>
<dbReference type="SUPFAM" id="SSF51230">
    <property type="entry name" value="Single hybrid motif"/>
    <property type="match status" value="1"/>
</dbReference>
<dbReference type="Proteomes" id="UP000239504">
    <property type="component" value="Unassembled WGS sequence"/>
</dbReference>
<organism evidence="8 9">
    <name type="scientific">Hyphococcus luteus</name>
    <dbReference type="NCBI Taxonomy" id="2058213"/>
    <lineage>
        <taxon>Bacteria</taxon>
        <taxon>Pseudomonadati</taxon>
        <taxon>Pseudomonadota</taxon>
        <taxon>Alphaproteobacteria</taxon>
        <taxon>Parvularculales</taxon>
        <taxon>Parvularculaceae</taxon>
        <taxon>Hyphococcus</taxon>
    </lineage>
</organism>
<evidence type="ECO:0000256" key="4">
    <source>
        <dbReference type="RuleBase" id="RU003423"/>
    </source>
</evidence>
<evidence type="ECO:0000313" key="9">
    <source>
        <dbReference type="Proteomes" id="UP000239504"/>
    </source>
</evidence>
<dbReference type="InterPro" id="IPR023213">
    <property type="entry name" value="CAT-like_dom_sf"/>
</dbReference>
<evidence type="ECO:0000256" key="2">
    <source>
        <dbReference type="ARBA" id="ARBA00007317"/>
    </source>
</evidence>
<dbReference type="InterPro" id="IPR003016">
    <property type="entry name" value="2-oxoA_DH_lipoyl-BS"/>
</dbReference>
<dbReference type="EMBL" id="PJCH01000001">
    <property type="protein sequence ID" value="PQA89394.1"/>
    <property type="molecule type" value="Genomic_DNA"/>
</dbReference>
<dbReference type="PANTHER" id="PTHR23151">
    <property type="entry name" value="DIHYDROLIPOAMIDE ACETYL/SUCCINYL-TRANSFERASE-RELATED"/>
    <property type="match status" value="1"/>
</dbReference>
<keyword evidence="4" id="KW-0808">Transferase</keyword>
<evidence type="ECO:0000259" key="7">
    <source>
        <dbReference type="PROSITE" id="PS51826"/>
    </source>
</evidence>
<dbReference type="OrthoDB" id="9805770at2"/>
<dbReference type="AlphaFoldDB" id="A0A2S7KA48"/>
<dbReference type="Gene3D" id="2.40.50.100">
    <property type="match status" value="1"/>
</dbReference>
<evidence type="ECO:0000256" key="5">
    <source>
        <dbReference type="SAM" id="MobiDB-lite"/>
    </source>
</evidence>